<evidence type="ECO:0000313" key="2">
    <source>
        <dbReference type="Proteomes" id="UP001301728"/>
    </source>
</evidence>
<sequence length="133" mass="14667">MNHSTINLNKPQILDSSASVEVAHQELGNACRQQIYAACIRQSNLREHSTSPLEEKGSVANLLYQCEWSINSHANTNTLAIQCPNLNSNLLVLEKVMQFGSLLKQLAIGKVRFSSDGETSLEIGVDEISLDRD</sequence>
<gene>
    <name evidence="1" type="ORF">VB854_18960</name>
</gene>
<protein>
    <recommendedName>
        <fullName evidence="3">Orphan protein</fullName>
    </recommendedName>
</protein>
<evidence type="ECO:0000313" key="1">
    <source>
        <dbReference type="EMBL" id="MEA5521023.1"/>
    </source>
</evidence>
<dbReference type="RefSeq" id="WP_323217566.1">
    <property type="nucleotide sequence ID" value="NZ_JAYGHT010000129.1"/>
</dbReference>
<name>A0ABU5U4I0_9CYAN</name>
<organism evidence="1 2">
    <name type="scientific">Limnoraphis robusta CCNP1315</name>
    <dbReference type="NCBI Taxonomy" id="3110306"/>
    <lineage>
        <taxon>Bacteria</taxon>
        <taxon>Bacillati</taxon>
        <taxon>Cyanobacteriota</taxon>
        <taxon>Cyanophyceae</taxon>
        <taxon>Oscillatoriophycideae</taxon>
        <taxon>Oscillatoriales</taxon>
        <taxon>Sirenicapillariaceae</taxon>
        <taxon>Limnoraphis</taxon>
    </lineage>
</organism>
<reference evidence="1 2" key="1">
    <citation type="submission" date="2023-12" db="EMBL/GenBank/DDBJ databases">
        <title>Baltic Sea Cyanobacteria.</title>
        <authorList>
            <person name="Delbaje E."/>
            <person name="Fewer D.P."/>
            <person name="Shishido T.K."/>
        </authorList>
    </citation>
    <scope>NUCLEOTIDE SEQUENCE [LARGE SCALE GENOMIC DNA]</scope>
    <source>
        <strain evidence="1 2">CCNP 1315</strain>
    </source>
</reference>
<dbReference type="EMBL" id="JAYGHT010000129">
    <property type="protein sequence ID" value="MEA5521023.1"/>
    <property type="molecule type" value="Genomic_DNA"/>
</dbReference>
<dbReference type="Proteomes" id="UP001301728">
    <property type="component" value="Unassembled WGS sequence"/>
</dbReference>
<keyword evidence="2" id="KW-1185">Reference proteome</keyword>
<proteinExistence type="predicted"/>
<evidence type="ECO:0008006" key="3">
    <source>
        <dbReference type="Google" id="ProtNLM"/>
    </source>
</evidence>
<accession>A0ABU5U4I0</accession>
<comment type="caution">
    <text evidence="1">The sequence shown here is derived from an EMBL/GenBank/DDBJ whole genome shotgun (WGS) entry which is preliminary data.</text>
</comment>